<keyword evidence="3" id="KW-1185">Reference proteome</keyword>
<name>A0A976IMA9_BRELC</name>
<accession>A0A976IMA9</accession>
<dbReference type="EMBL" id="SHOA02000003">
    <property type="protein sequence ID" value="TDH74449.1"/>
    <property type="molecule type" value="Genomic_DNA"/>
</dbReference>
<evidence type="ECO:0000313" key="3">
    <source>
        <dbReference type="Proteomes" id="UP000294530"/>
    </source>
</evidence>
<sequence length="142" mass="15785">MSRQSKAPRDMSTMGSLIYGSGENQSSYLDEHKARRPQSQIPQLNNSDLETPDTEAVEESCDVKSSAFKEFCGRVPEGPSSDPQNRLQQTQPVATARRIDSPESRSDYFANGMGGQHGEKNIQRRTRRMFDPPSGSSSFRLG</sequence>
<feature type="compositionally biased region" description="Basic and acidic residues" evidence="1">
    <location>
        <begin position="97"/>
        <end position="106"/>
    </location>
</feature>
<feature type="compositionally biased region" description="Polar residues" evidence="1">
    <location>
        <begin position="81"/>
        <end position="93"/>
    </location>
</feature>
<organism evidence="2 3">
    <name type="scientific">Bremia lactucae</name>
    <name type="common">Lettuce downy mildew</name>
    <dbReference type="NCBI Taxonomy" id="4779"/>
    <lineage>
        <taxon>Eukaryota</taxon>
        <taxon>Sar</taxon>
        <taxon>Stramenopiles</taxon>
        <taxon>Oomycota</taxon>
        <taxon>Peronosporomycetes</taxon>
        <taxon>Peronosporales</taxon>
        <taxon>Peronosporaceae</taxon>
        <taxon>Bremia</taxon>
    </lineage>
</organism>
<reference evidence="2 3" key="1">
    <citation type="journal article" date="2021" name="Genome Biol.">
        <title>AFLAP: assembly-free linkage analysis pipeline using k-mers from genome sequencing data.</title>
        <authorList>
            <person name="Fletcher K."/>
            <person name="Zhang L."/>
            <person name="Gil J."/>
            <person name="Han R."/>
            <person name="Cavanaugh K."/>
            <person name="Michelmore R."/>
        </authorList>
    </citation>
    <scope>NUCLEOTIDE SEQUENCE [LARGE SCALE GENOMIC DNA]</scope>
    <source>
        <strain evidence="2 3">SF5</strain>
    </source>
</reference>
<gene>
    <name evidence="2" type="ORF">CCR75_001992</name>
</gene>
<dbReference type="OrthoDB" id="167024at2759"/>
<feature type="compositionally biased region" description="Acidic residues" evidence="1">
    <location>
        <begin position="50"/>
        <end position="60"/>
    </location>
</feature>
<evidence type="ECO:0000313" key="2">
    <source>
        <dbReference type="EMBL" id="TDH74449.1"/>
    </source>
</evidence>
<dbReference type="RefSeq" id="XP_067823947.1">
    <property type="nucleotide sequence ID" value="XM_067960093.1"/>
</dbReference>
<feature type="region of interest" description="Disordered" evidence="1">
    <location>
        <begin position="1"/>
        <end position="142"/>
    </location>
</feature>
<dbReference type="GeneID" id="94345764"/>
<comment type="caution">
    <text evidence="2">The sequence shown here is derived from an EMBL/GenBank/DDBJ whole genome shotgun (WGS) entry which is preliminary data.</text>
</comment>
<proteinExistence type="predicted"/>
<dbReference type="KEGG" id="blac:94345764"/>
<dbReference type="Proteomes" id="UP000294530">
    <property type="component" value="Unassembled WGS sequence"/>
</dbReference>
<dbReference type="AlphaFoldDB" id="A0A976IMA9"/>
<feature type="compositionally biased region" description="Polar residues" evidence="1">
    <location>
        <begin position="37"/>
        <end position="49"/>
    </location>
</feature>
<evidence type="ECO:0000256" key="1">
    <source>
        <dbReference type="SAM" id="MobiDB-lite"/>
    </source>
</evidence>
<protein>
    <submittedName>
        <fullName evidence="2">Uncharacterized protein</fullName>
    </submittedName>
</protein>